<dbReference type="EMBL" id="UYSU01041648">
    <property type="protein sequence ID" value="VDM03271.1"/>
    <property type="molecule type" value="Genomic_DNA"/>
</dbReference>
<dbReference type="OrthoDB" id="9979394at2759"/>
<dbReference type="AlphaFoldDB" id="A0A183TK84"/>
<dbReference type="WBParaSite" id="SSLN_0001752901-mRNA-1">
    <property type="protein sequence ID" value="SSLN_0001752901-mRNA-1"/>
    <property type="gene ID" value="SSLN_0001752901"/>
</dbReference>
<proteinExistence type="predicted"/>
<organism evidence="3">
    <name type="scientific">Schistocephalus solidus</name>
    <name type="common">Tapeworm</name>
    <dbReference type="NCBI Taxonomy" id="70667"/>
    <lineage>
        <taxon>Eukaryota</taxon>
        <taxon>Metazoa</taxon>
        <taxon>Spiralia</taxon>
        <taxon>Lophotrochozoa</taxon>
        <taxon>Platyhelminthes</taxon>
        <taxon>Cestoda</taxon>
        <taxon>Eucestoda</taxon>
        <taxon>Diphyllobothriidea</taxon>
        <taxon>Diphyllobothriidae</taxon>
        <taxon>Schistocephalus</taxon>
    </lineage>
</organism>
<evidence type="ECO:0000313" key="1">
    <source>
        <dbReference type="EMBL" id="VDM03271.1"/>
    </source>
</evidence>
<name>A0A183TK84_SCHSO</name>
<reference evidence="3" key="1">
    <citation type="submission" date="2016-06" db="UniProtKB">
        <authorList>
            <consortium name="WormBaseParasite"/>
        </authorList>
    </citation>
    <scope>IDENTIFICATION</scope>
</reference>
<reference evidence="1 2" key="2">
    <citation type="submission" date="2018-11" db="EMBL/GenBank/DDBJ databases">
        <authorList>
            <consortium name="Pathogen Informatics"/>
        </authorList>
    </citation>
    <scope>NUCLEOTIDE SEQUENCE [LARGE SCALE GENOMIC DNA]</scope>
    <source>
        <strain evidence="1 2">NST_G2</strain>
    </source>
</reference>
<gene>
    <name evidence="1" type="ORF">SSLN_LOCUS16885</name>
</gene>
<accession>A0A183TK84</accession>
<evidence type="ECO:0000313" key="3">
    <source>
        <dbReference type="WBParaSite" id="SSLN_0001752901-mRNA-1"/>
    </source>
</evidence>
<dbReference type="Proteomes" id="UP000275846">
    <property type="component" value="Unassembled WGS sequence"/>
</dbReference>
<keyword evidence="2" id="KW-1185">Reference proteome</keyword>
<sequence length="67" mass="7348">MIAMIMVKGTKMLLGCKLNVICLHLQGEFFWIDNDSFEACSVELTVLRNAVNSFPVAEPEVTSSAAL</sequence>
<evidence type="ECO:0000313" key="2">
    <source>
        <dbReference type="Proteomes" id="UP000275846"/>
    </source>
</evidence>
<protein>
    <submittedName>
        <fullName evidence="1 3">Uncharacterized protein</fullName>
    </submittedName>
</protein>